<reference evidence="1" key="1">
    <citation type="journal article" date="2021" name="Proc. Natl. Acad. Sci. U.S.A.">
        <title>A Catalog of Tens of Thousands of Viruses from Human Metagenomes Reveals Hidden Associations with Chronic Diseases.</title>
        <authorList>
            <person name="Tisza M.J."/>
            <person name="Buck C.B."/>
        </authorList>
    </citation>
    <scope>NUCLEOTIDE SEQUENCE</scope>
    <source>
        <strain evidence="1">CtbbV81</strain>
    </source>
</reference>
<protein>
    <submittedName>
        <fullName evidence="1">Uncharacterized protein</fullName>
    </submittedName>
</protein>
<organism evidence="1">
    <name type="scientific">Siphoviridae sp. ctbbV81</name>
    <dbReference type="NCBI Taxonomy" id="2827900"/>
    <lineage>
        <taxon>Viruses</taxon>
        <taxon>Duplodnaviria</taxon>
        <taxon>Heunggongvirae</taxon>
        <taxon>Uroviricota</taxon>
        <taxon>Caudoviricetes</taxon>
    </lineage>
</organism>
<evidence type="ECO:0000313" key="1">
    <source>
        <dbReference type="EMBL" id="DAF65480.1"/>
    </source>
</evidence>
<accession>A0A8S5TQT5</accession>
<proteinExistence type="predicted"/>
<sequence>MTAERNGVIIILYSCADALPGLVFILPGCAKLCGLCL</sequence>
<name>A0A8S5TQT5_9CAUD</name>
<dbReference type="EMBL" id="BK032878">
    <property type="protein sequence ID" value="DAF65480.1"/>
    <property type="molecule type" value="Genomic_DNA"/>
</dbReference>